<dbReference type="STRING" id="1071918.SAMN05421544_103107"/>
<proteinExistence type="predicted"/>
<evidence type="ECO:0000313" key="2">
    <source>
        <dbReference type="Proteomes" id="UP000198517"/>
    </source>
</evidence>
<accession>A0A1G7AB49</accession>
<name>A0A1G7AB49_9FLAO</name>
<dbReference type="EMBL" id="FNAS01000003">
    <property type="protein sequence ID" value="SDE11707.1"/>
    <property type="molecule type" value="Genomic_DNA"/>
</dbReference>
<organism evidence="1 2">
    <name type="scientific">Riemerella columbipharyngis</name>
    <dbReference type="NCBI Taxonomy" id="1071918"/>
    <lineage>
        <taxon>Bacteria</taxon>
        <taxon>Pseudomonadati</taxon>
        <taxon>Bacteroidota</taxon>
        <taxon>Flavobacteriia</taxon>
        <taxon>Flavobacteriales</taxon>
        <taxon>Weeksellaceae</taxon>
        <taxon>Riemerella</taxon>
    </lineage>
</organism>
<reference evidence="1 2" key="1">
    <citation type="submission" date="2016-10" db="EMBL/GenBank/DDBJ databases">
        <authorList>
            <person name="de Groot N.N."/>
        </authorList>
    </citation>
    <scope>NUCLEOTIDE SEQUENCE [LARGE SCALE GENOMIC DNA]</scope>
    <source>
        <strain evidence="1 2">DSM 24015</strain>
    </source>
</reference>
<protein>
    <submittedName>
        <fullName evidence="1">Uncharacterized protein</fullName>
    </submittedName>
</protein>
<gene>
    <name evidence="1" type="ORF">SAMN05421544_103107</name>
</gene>
<keyword evidence="2" id="KW-1185">Reference proteome</keyword>
<dbReference type="AlphaFoldDB" id="A0A1G7AB49"/>
<dbReference type="Proteomes" id="UP000198517">
    <property type="component" value="Unassembled WGS sequence"/>
</dbReference>
<sequence>MRLTAEEKAEIIEVVKNSELIVNRALKQLGIHN</sequence>
<evidence type="ECO:0000313" key="1">
    <source>
        <dbReference type="EMBL" id="SDE11707.1"/>
    </source>
</evidence>